<dbReference type="AlphaFoldDB" id="A0A6G1SK15"/>
<feature type="transmembrane region" description="Helical" evidence="6">
    <location>
        <begin position="280"/>
        <end position="299"/>
    </location>
</feature>
<feature type="compositionally biased region" description="Basic residues" evidence="5">
    <location>
        <begin position="477"/>
        <end position="487"/>
    </location>
</feature>
<keyword evidence="3 6" id="KW-1133">Transmembrane helix</keyword>
<dbReference type="GO" id="GO:0016020">
    <property type="term" value="C:membrane"/>
    <property type="evidence" value="ECO:0007669"/>
    <property type="project" value="UniProtKB-SubCell"/>
</dbReference>
<dbReference type="PANTHER" id="PTHR24064">
    <property type="entry name" value="SOLUTE CARRIER FAMILY 22 MEMBER"/>
    <property type="match status" value="1"/>
</dbReference>
<comment type="subcellular location">
    <subcellularLocation>
        <location evidence="1">Membrane</location>
        <topology evidence="1">Multi-pass membrane protein</topology>
    </subcellularLocation>
</comment>
<evidence type="ECO:0000256" key="6">
    <source>
        <dbReference type="SAM" id="Phobius"/>
    </source>
</evidence>
<feature type="region of interest" description="Disordered" evidence="5">
    <location>
        <begin position="468"/>
        <end position="490"/>
    </location>
</feature>
<evidence type="ECO:0000256" key="3">
    <source>
        <dbReference type="ARBA" id="ARBA00022989"/>
    </source>
</evidence>
<evidence type="ECO:0000256" key="1">
    <source>
        <dbReference type="ARBA" id="ARBA00004141"/>
    </source>
</evidence>
<feature type="transmembrane region" description="Helical" evidence="6">
    <location>
        <begin position="399"/>
        <end position="420"/>
    </location>
</feature>
<feature type="transmembrane region" description="Helical" evidence="6">
    <location>
        <begin position="767"/>
        <end position="788"/>
    </location>
</feature>
<feature type="region of interest" description="Disordered" evidence="5">
    <location>
        <begin position="522"/>
        <end position="590"/>
    </location>
</feature>
<dbReference type="GO" id="GO:0022857">
    <property type="term" value="F:transmembrane transporter activity"/>
    <property type="evidence" value="ECO:0007669"/>
    <property type="project" value="InterPro"/>
</dbReference>
<keyword evidence="4 6" id="KW-0472">Membrane</keyword>
<dbReference type="SUPFAM" id="SSF103473">
    <property type="entry name" value="MFS general substrate transporter"/>
    <property type="match status" value="1"/>
</dbReference>
<dbReference type="EMBL" id="GGYP01005479">
    <property type="protein sequence ID" value="MDE50250.1"/>
    <property type="molecule type" value="Transcribed_RNA"/>
</dbReference>
<feature type="transmembrane region" description="Helical" evidence="6">
    <location>
        <begin position="311"/>
        <end position="327"/>
    </location>
</feature>
<feature type="transmembrane region" description="Helical" evidence="6">
    <location>
        <begin position="820"/>
        <end position="844"/>
    </location>
</feature>
<keyword evidence="2 6" id="KW-0812">Transmembrane</keyword>
<dbReference type="InterPro" id="IPR005828">
    <property type="entry name" value="MFS_sugar_transport-like"/>
</dbReference>
<dbReference type="Pfam" id="PF00083">
    <property type="entry name" value="Sugar_tr"/>
    <property type="match status" value="1"/>
</dbReference>
<feature type="transmembrane region" description="Helical" evidence="6">
    <location>
        <begin position="795"/>
        <end position="814"/>
    </location>
</feature>
<feature type="transmembrane region" description="Helical" evidence="6">
    <location>
        <begin position="886"/>
        <end position="905"/>
    </location>
</feature>
<protein>
    <submittedName>
        <fullName evidence="7">Solute carrier family 22 member 8</fullName>
    </submittedName>
</protein>
<evidence type="ECO:0000313" key="7">
    <source>
        <dbReference type="EMBL" id="MDE50250.1"/>
    </source>
</evidence>
<proteinExistence type="predicted"/>
<dbReference type="Gene3D" id="1.20.1250.20">
    <property type="entry name" value="MFS general substrate transporter like domains"/>
    <property type="match status" value="2"/>
</dbReference>
<feature type="transmembrane region" description="Helical" evidence="6">
    <location>
        <begin position="333"/>
        <end position="355"/>
    </location>
</feature>
<sequence length="914" mass="103039">MSPAATGEQHQDETQNGTTTTTTNRARAATTTTAVAEGAITNQTTIQLATNDEGSDVTEGKFGQERNEVQLSDFIGEHGPYQLALSILLFVRYVLLGLMANSGPLMTPDVTFYCHLPMQEILFIMPNISTLSPHEQELEIKEEFKQVCQIDLHLYQNQSQLMSNSSKLLPGQSFKTSPIKSSSPVFQNQSSHLIGLPISSNSSSNSSLSSQETQLNHSLPQHTLSSMTADDLQRAPAAAPAPPNRIRECTEFTYQLAPNQGRTVTSEFNLVCDDDWLRSLFQSLLSAAIVVAHVFWGTFSDKYGRFQAQRICLVVSLFAGTLSIFAWDFWSFTLLRALCSFGDLGLVVSMTTTMVELVGSKYRGLSVALINFGYALGVSLLPYLVAYCQDFRLMVGLTVLWHMITMPFVLATNESIRWLLTNRKHELARRELKRIMRWNHNCREIWPSNCRRLLRHLHCPFISSAKPEEANGQIGQQHHHQHHHHNQKPALKSALLLEQKHEFQLKFEQFIQQLECQNLCDPNTSETDQEQQQQEQRQQEEDDEQQQQQMQTSFPAHNAPRSPAPASPRPQHRHQHQQARPPTPASRFEPLLRPELPVGTEQTTAGAPLSTNDVDEIPLEQVKPRLLGMVEIEHIQLIRELESSVQQTNDSPRPPRTARSRTLSRGNSSENHEQQRSQEDEDDDQDDDGHWTVGGRRHSHLIRQQQCQPDCINMFAHQLSFVGRVSRLFRDKKLMIATFTIVWTTFNSELLYTSFIIINLYAGEDVYLNYVIGGCAEALAAIVASLLLSYSPRRLSLIAFWLLISFSCFGLSLAHIDNIWAVWLLALAKFSQSCLSSIASVAAYESFPTFLRQSGSGLVFTLGMMGSVFAPLIFAEFDDHAGMDRVLIIFSISSLTAALLIYMFLKETRDCELM</sequence>
<evidence type="ECO:0000256" key="4">
    <source>
        <dbReference type="ARBA" id="ARBA00023136"/>
    </source>
</evidence>
<feature type="region of interest" description="Disordered" evidence="5">
    <location>
        <begin position="1"/>
        <end position="27"/>
    </location>
</feature>
<feature type="transmembrane region" description="Helical" evidence="6">
    <location>
        <begin position="734"/>
        <end position="761"/>
    </location>
</feature>
<dbReference type="InterPro" id="IPR036259">
    <property type="entry name" value="MFS_trans_sf"/>
</dbReference>
<name>A0A6G1SK15_9ACAR</name>
<evidence type="ECO:0000256" key="2">
    <source>
        <dbReference type="ARBA" id="ARBA00022692"/>
    </source>
</evidence>
<feature type="compositionally biased region" description="Low complexity" evidence="5">
    <location>
        <begin position="546"/>
        <end position="561"/>
    </location>
</feature>
<evidence type="ECO:0000256" key="5">
    <source>
        <dbReference type="SAM" id="MobiDB-lite"/>
    </source>
</evidence>
<feature type="transmembrane region" description="Helical" evidence="6">
    <location>
        <begin position="856"/>
        <end position="874"/>
    </location>
</feature>
<feature type="transmembrane region" description="Helical" evidence="6">
    <location>
        <begin position="367"/>
        <end position="387"/>
    </location>
</feature>
<reference evidence="7" key="1">
    <citation type="submission" date="2018-10" db="EMBL/GenBank/DDBJ databases">
        <title>Transcriptome assembly of Aceria tosichella (Wheat curl mite) Type 2.</title>
        <authorList>
            <person name="Scully E.D."/>
            <person name="Geib S.M."/>
            <person name="Palmer N.A."/>
            <person name="Gupta A.K."/>
            <person name="Sarath G."/>
            <person name="Tatineni S."/>
        </authorList>
    </citation>
    <scope>NUCLEOTIDE SEQUENCE</scope>
    <source>
        <strain evidence="7">LincolnNE</strain>
    </source>
</reference>
<accession>A0A6G1SK15</accession>
<gene>
    <name evidence="7" type="primary">SLC22A8</name>
    <name evidence="7" type="ORF">g.18060</name>
</gene>
<organism evidence="7">
    <name type="scientific">Aceria tosichella</name>
    <name type="common">wheat curl mite</name>
    <dbReference type="NCBI Taxonomy" id="561515"/>
    <lineage>
        <taxon>Eukaryota</taxon>
        <taxon>Metazoa</taxon>
        <taxon>Ecdysozoa</taxon>
        <taxon>Arthropoda</taxon>
        <taxon>Chelicerata</taxon>
        <taxon>Arachnida</taxon>
        <taxon>Acari</taxon>
        <taxon>Acariformes</taxon>
        <taxon>Trombidiformes</taxon>
        <taxon>Prostigmata</taxon>
        <taxon>Eupodina</taxon>
        <taxon>Eriophyoidea</taxon>
        <taxon>Eriophyidae</taxon>
        <taxon>Eriophyinae</taxon>
        <taxon>Aceriini</taxon>
        <taxon>Aceria</taxon>
    </lineage>
</organism>
<feature type="region of interest" description="Disordered" evidence="5">
    <location>
        <begin position="643"/>
        <end position="694"/>
    </location>
</feature>
<feature type="compositionally biased region" description="Low complexity" evidence="5">
    <location>
        <begin position="14"/>
        <end position="27"/>
    </location>
</feature>